<dbReference type="GO" id="GO:0022857">
    <property type="term" value="F:transmembrane transporter activity"/>
    <property type="evidence" value="ECO:0007669"/>
    <property type="project" value="InterPro"/>
</dbReference>
<feature type="transmembrane region" description="Helical" evidence="1">
    <location>
        <begin position="296"/>
        <end position="321"/>
    </location>
</feature>
<evidence type="ECO:0000313" key="2">
    <source>
        <dbReference type="EMBL" id="PTL54265.1"/>
    </source>
</evidence>
<dbReference type="OrthoDB" id="5243516at2"/>
<keyword evidence="3" id="KW-1185">Reference proteome</keyword>
<dbReference type="Gene3D" id="1.20.1250.20">
    <property type="entry name" value="MFS general substrate transporter like domains"/>
    <property type="match status" value="1"/>
</dbReference>
<name>A0A2T4UBJ4_9ACTN</name>
<proteinExistence type="predicted"/>
<feature type="transmembrane region" description="Helical" evidence="1">
    <location>
        <begin position="333"/>
        <end position="353"/>
    </location>
</feature>
<dbReference type="InterPro" id="IPR036259">
    <property type="entry name" value="MFS_trans_sf"/>
</dbReference>
<dbReference type="EMBL" id="PYYB01000005">
    <property type="protein sequence ID" value="PTL54265.1"/>
    <property type="molecule type" value="Genomic_DNA"/>
</dbReference>
<protein>
    <submittedName>
        <fullName evidence="2">MFS transporter</fullName>
    </submittedName>
</protein>
<dbReference type="RefSeq" id="WP_107571207.1">
    <property type="nucleotide sequence ID" value="NZ_PYYB01000005.1"/>
</dbReference>
<dbReference type="AlphaFoldDB" id="A0A2T4UBJ4"/>
<feature type="transmembrane region" description="Helical" evidence="1">
    <location>
        <begin position="12"/>
        <end position="35"/>
    </location>
</feature>
<feature type="transmembrane region" description="Helical" evidence="1">
    <location>
        <begin position="359"/>
        <end position="381"/>
    </location>
</feature>
<feature type="transmembrane region" description="Helical" evidence="1">
    <location>
        <begin position="213"/>
        <end position="234"/>
    </location>
</feature>
<keyword evidence="1" id="KW-0812">Transmembrane</keyword>
<feature type="transmembrane region" description="Helical" evidence="1">
    <location>
        <begin position="136"/>
        <end position="156"/>
    </location>
</feature>
<feature type="transmembrane region" description="Helical" evidence="1">
    <location>
        <begin position="101"/>
        <end position="124"/>
    </location>
</feature>
<dbReference type="PANTHER" id="PTHR23542">
    <property type="match status" value="1"/>
</dbReference>
<feature type="transmembrane region" description="Helical" evidence="1">
    <location>
        <begin position="75"/>
        <end position="95"/>
    </location>
</feature>
<keyword evidence="1" id="KW-1133">Transmembrane helix</keyword>
<feature type="transmembrane region" description="Helical" evidence="1">
    <location>
        <begin position="162"/>
        <end position="185"/>
    </location>
</feature>
<sequence>MQVITQSPGALRLFALSLLARLPLAMMSVGLLVHVEGLTGSLAPAGLVAGTFAASNGIGAPLLGRVIDRRGQTRVLLAGAAIAGGALLTIAALPASAPLGALVALAAALGLAFPPVGACLRALLPTVLPDEASVRASYAAESAILEVTWIAGPPLVLLLGSAWSTGGAMALAGLVLLAGTTLFAAHPASRGWRPTGQPRPAGGAMRSPGMQTLALVLFAAGWLFGSVEVSVVAAADELGHPGVSGVLLGIWGAGSLLGGLVAARLGGGARTAAGLAVILAVLTVGHLALAGASGNLLALGLVLPLGGALIAPMFATVFSMVDAATPAGTVTEAFACLNTAVAVGAALGAVSAGTVADQAGAGTAFGLAAAAGLAAALVATVRARTLA</sequence>
<accession>A0A2T4UBJ4</accession>
<dbReference type="Proteomes" id="UP000240739">
    <property type="component" value="Unassembled WGS sequence"/>
</dbReference>
<dbReference type="SUPFAM" id="SSF103473">
    <property type="entry name" value="MFS general substrate transporter"/>
    <property type="match status" value="1"/>
</dbReference>
<dbReference type="Pfam" id="PF07690">
    <property type="entry name" value="MFS_1"/>
    <property type="match status" value="1"/>
</dbReference>
<feature type="transmembrane region" description="Helical" evidence="1">
    <location>
        <begin position="272"/>
        <end position="290"/>
    </location>
</feature>
<dbReference type="PANTHER" id="PTHR23542:SF1">
    <property type="entry name" value="MAJOR FACILITATOR SUPERFAMILY (MFS) PROFILE DOMAIN-CONTAINING PROTEIN"/>
    <property type="match status" value="1"/>
</dbReference>
<evidence type="ECO:0000256" key="1">
    <source>
        <dbReference type="SAM" id="Phobius"/>
    </source>
</evidence>
<reference evidence="2 3" key="1">
    <citation type="submission" date="2018-03" db="EMBL/GenBank/DDBJ databases">
        <title>Aquarubrobacter algicola gen. nov., sp. nov., a novel actinobacterium isolated from shallow eutrophic lake during the end of cyanobacterial harmful algal blooms.</title>
        <authorList>
            <person name="Chun S.J."/>
        </authorList>
    </citation>
    <scope>NUCLEOTIDE SEQUENCE [LARGE SCALE GENOMIC DNA]</scope>
    <source>
        <strain evidence="2 3">Seoho-28</strain>
    </source>
</reference>
<dbReference type="InterPro" id="IPR011701">
    <property type="entry name" value="MFS"/>
</dbReference>
<organism evidence="2 3">
    <name type="scientific">Paraconexibacter algicola</name>
    <dbReference type="NCBI Taxonomy" id="2133960"/>
    <lineage>
        <taxon>Bacteria</taxon>
        <taxon>Bacillati</taxon>
        <taxon>Actinomycetota</taxon>
        <taxon>Thermoleophilia</taxon>
        <taxon>Solirubrobacterales</taxon>
        <taxon>Paraconexibacteraceae</taxon>
        <taxon>Paraconexibacter</taxon>
    </lineage>
</organism>
<keyword evidence="1" id="KW-0472">Membrane</keyword>
<feature type="transmembrane region" description="Helical" evidence="1">
    <location>
        <begin position="246"/>
        <end position="265"/>
    </location>
</feature>
<comment type="caution">
    <text evidence="2">The sequence shown here is derived from an EMBL/GenBank/DDBJ whole genome shotgun (WGS) entry which is preliminary data.</text>
</comment>
<gene>
    <name evidence="2" type="ORF">C7Y72_21180</name>
</gene>
<feature type="transmembrane region" description="Helical" evidence="1">
    <location>
        <begin position="41"/>
        <end position="63"/>
    </location>
</feature>
<evidence type="ECO:0000313" key="3">
    <source>
        <dbReference type="Proteomes" id="UP000240739"/>
    </source>
</evidence>